<evidence type="ECO:0000313" key="2">
    <source>
        <dbReference type="Proteomes" id="UP000324897"/>
    </source>
</evidence>
<feature type="non-terminal residue" evidence="1">
    <location>
        <position position="1"/>
    </location>
</feature>
<organism evidence="1 2">
    <name type="scientific">Eragrostis curvula</name>
    <name type="common">weeping love grass</name>
    <dbReference type="NCBI Taxonomy" id="38414"/>
    <lineage>
        <taxon>Eukaryota</taxon>
        <taxon>Viridiplantae</taxon>
        <taxon>Streptophyta</taxon>
        <taxon>Embryophyta</taxon>
        <taxon>Tracheophyta</taxon>
        <taxon>Spermatophyta</taxon>
        <taxon>Magnoliopsida</taxon>
        <taxon>Liliopsida</taxon>
        <taxon>Poales</taxon>
        <taxon>Poaceae</taxon>
        <taxon>PACMAD clade</taxon>
        <taxon>Chloridoideae</taxon>
        <taxon>Eragrostideae</taxon>
        <taxon>Eragrostidinae</taxon>
        <taxon>Eragrostis</taxon>
    </lineage>
</organism>
<protein>
    <submittedName>
        <fullName evidence="1">Uncharacterized protein</fullName>
    </submittedName>
</protein>
<comment type="caution">
    <text evidence="1">The sequence shown here is derived from an EMBL/GenBank/DDBJ whole genome shotgun (WGS) entry which is preliminary data.</text>
</comment>
<reference evidence="1 2" key="1">
    <citation type="journal article" date="2019" name="Sci. Rep.">
        <title>A high-quality genome of Eragrostis curvula grass provides insights into Poaceae evolution and supports new strategies to enhance forage quality.</title>
        <authorList>
            <person name="Carballo J."/>
            <person name="Santos B.A.C.M."/>
            <person name="Zappacosta D."/>
            <person name="Garbus I."/>
            <person name="Selva J.P."/>
            <person name="Gallo C.A."/>
            <person name="Diaz A."/>
            <person name="Albertini E."/>
            <person name="Caccamo M."/>
            <person name="Echenique V."/>
        </authorList>
    </citation>
    <scope>NUCLEOTIDE SEQUENCE [LARGE SCALE GENOMIC DNA]</scope>
    <source>
        <strain evidence="2">cv. Victoria</strain>
        <tissue evidence="1">Leaf</tissue>
    </source>
</reference>
<gene>
    <name evidence="1" type="ORF">EJB05_46110</name>
</gene>
<dbReference type="EMBL" id="RWGY01000039">
    <property type="protein sequence ID" value="TVU12462.1"/>
    <property type="molecule type" value="Genomic_DNA"/>
</dbReference>
<dbReference type="AlphaFoldDB" id="A0A5J9TMB0"/>
<dbReference type="Gramene" id="TVU12462">
    <property type="protein sequence ID" value="TVU12462"/>
    <property type="gene ID" value="EJB05_46110"/>
</dbReference>
<name>A0A5J9TMB0_9POAL</name>
<dbReference type="Proteomes" id="UP000324897">
    <property type="component" value="Chromosome 3"/>
</dbReference>
<accession>A0A5J9TMB0</accession>
<sequence>PTFSLFHRTSKHDADNAPLCCRKDNGLEMLYYARHFNGKEIIPPIDMEAMQKHVDNIVYGLLTMKMNQNRLPSSRVRALLC</sequence>
<proteinExistence type="predicted"/>
<evidence type="ECO:0000313" key="1">
    <source>
        <dbReference type="EMBL" id="TVU12462.1"/>
    </source>
</evidence>
<keyword evidence="2" id="KW-1185">Reference proteome</keyword>